<evidence type="ECO:0000256" key="1">
    <source>
        <dbReference type="SAM" id="MobiDB-lite"/>
    </source>
</evidence>
<dbReference type="AlphaFoldDB" id="A0A7W8X8B0"/>
<proteinExistence type="predicted"/>
<organism evidence="2 3">
    <name type="scientific">Rhizobium giardinii</name>
    <dbReference type="NCBI Taxonomy" id="56731"/>
    <lineage>
        <taxon>Bacteria</taxon>
        <taxon>Pseudomonadati</taxon>
        <taxon>Pseudomonadota</taxon>
        <taxon>Alphaproteobacteria</taxon>
        <taxon>Hyphomicrobiales</taxon>
        <taxon>Rhizobiaceae</taxon>
        <taxon>Rhizobium/Agrobacterium group</taxon>
        <taxon>Rhizobium</taxon>
    </lineage>
</organism>
<comment type="caution">
    <text evidence="2">The sequence shown here is derived from an EMBL/GenBank/DDBJ whole genome shotgun (WGS) entry which is preliminary data.</text>
</comment>
<evidence type="ECO:0000313" key="2">
    <source>
        <dbReference type="EMBL" id="MBB5535969.1"/>
    </source>
</evidence>
<reference evidence="2 3" key="1">
    <citation type="submission" date="2020-08" db="EMBL/GenBank/DDBJ databases">
        <title>Genomic Encyclopedia of Type Strains, Phase IV (KMG-V): Genome sequencing to study the core and pangenomes of soil and plant-associated prokaryotes.</title>
        <authorList>
            <person name="Whitman W."/>
        </authorList>
    </citation>
    <scope>NUCLEOTIDE SEQUENCE [LARGE SCALE GENOMIC DNA]</scope>
    <source>
        <strain evidence="2 3">SEMIA 4084</strain>
    </source>
</reference>
<dbReference type="RefSeq" id="WP_338053383.1">
    <property type="nucleotide sequence ID" value="NZ_JACHBK010000005.1"/>
</dbReference>
<dbReference type="EMBL" id="JACHBK010000005">
    <property type="protein sequence ID" value="MBB5535969.1"/>
    <property type="molecule type" value="Genomic_DNA"/>
</dbReference>
<gene>
    <name evidence="2" type="ORF">GGD55_002673</name>
</gene>
<accession>A0A7W8X8B0</accession>
<name>A0A7W8X8B0_9HYPH</name>
<evidence type="ECO:0000313" key="3">
    <source>
        <dbReference type="Proteomes" id="UP000585507"/>
    </source>
</evidence>
<dbReference type="Proteomes" id="UP000585507">
    <property type="component" value="Unassembled WGS sequence"/>
</dbReference>
<feature type="region of interest" description="Disordered" evidence="1">
    <location>
        <begin position="40"/>
        <end position="62"/>
    </location>
</feature>
<sequence length="62" mass="6552">MSGRFSANFLIGFVATPIVLPRLGHAAGAPTQLSLTATCNDDDDLTPAQTEGPYFTPESLKE</sequence>
<protein>
    <submittedName>
        <fullName evidence="2">Uncharacterized protein</fullName>
    </submittedName>
</protein>
<keyword evidence="3" id="KW-1185">Reference proteome</keyword>